<feature type="compositionally biased region" description="Basic and acidic residues" evidence="1">
    <location>
        <begin position="1"/>
        <end position="36"/>
    </location>
</feature>
<dbReference type="EMBL" id="CP157390">
    <property type="protein sequence ID" value="XBM49287.1"/>
    <property type="molecule type" value="Genomic_DNA"/>
</dbReference>
<dbReference type="RefSeq" id="WP_348789205.1">
    <property type="nucleotide sequence ID" value="NZ_CP157390.1"/>
</dbReference>
<gene>
    <name evidence="2" type="ORF">AAME72_05350</name>
</gene>
<feature type="region of interest" description="Disordered" evidence="1">
    <location>
        <begin position="1"/>
        <end position="85"/>
    </location>
</feature>
<accession>A0AAU7GF37</accession>
<evidence type="ECO:0000256" key="1">
    <source>
        <dbReference type="SAM" id="MobiDB-lite"/>
    </source>
</evidence>
<evidence type="ECO:0000313" key="2">
    <source>
        <dbReference type="EMBL" id="XBM49287.1"/>
    </source>
</evidence>
<reference evidence="2" key="1">
    <citation type="submission" date="2024-05" db="EMBL/GenBank/DDBJ databases">
        <title>The Natural Products Discovery Center: Release of the First 8490 Sequenced Strains for Exploring Actinobacteria Biosynthetic Diversity.</title>
        <authorList>
            <person name="Kalkreuter E."/>
            <person name="Kautsar S.A."/>
            <person name="Yang D."/>
            <person name="Bader C.D."/>
            <person name="Teijaro C.N."/>
            <person name="Fluegel L."/>
            <person name="Davis C.M."/>
            <person name="Simpson J.R."/>
            <person name="Lauterbach L."/>
            <person name="Steele A.D."/>
            <person name="Gui C."/>
            <person name="Meng S."/>
            <person name="Li G."/>
            <person name="Viehrig K."/>
            <person name="Ye F."/>
            <person name="Su P."/>
            <person name="Kiefer A.F."/>
            <person name="Nichols A."/>
            <person name="Cepeda A.J."/>
            <person name="Yan W."/>
            <person name="Fan B."/>
            <person name="Jiang Y."/>
            <person name="Adhikari A."/>
            <person name="Zheng C.-J."/>
            <person name="Schuster L."/>
            <person name="Cowan T.M."/>
            <person name="Smanski M.J."/>
            <person name="Chevrette M.G."/>
            <person name="de Carvalho L.P.S."/>
            <person name="Shen B."/>
        </authorList>
    </citation>
    <scope>NUCLEOTIDE SEQUENCE</scope>
    <source>
        <strain evidence="2">NPDC080035</strain>
    </source>
</reference>
<organism evidence="2">
    <name type="scientific">Leifsonia sp. NPDC080035</name>
    <dbReference type="NCBI Taxonomy" id="3143936"/>
    <lineage>
        <taxon>Bacteria</taxon>
        <taxon>Bacillati</taxon>
        <taxon>Actinomycetota</taxon>
        <taxon>Actinomycetes</taxon>
        <taxon>Micrococcales</taxon>
        <taxon>Microbacteriaceae</taxon>
        <taxon>Leifsonia</taxon>
    </lineage>
</organism>
<sequence>MTDDSDHLRDADQTAKDRSYSPSSDRETAARQDDTVGNRVPPGTGGPDDSGDPPPVDEGLDPSVIAERGHRGPGAGPEGSATDDR</sequence>
<dbReference type="AlphaFoldDB" id="A0AAU7GF37"/>
<protein>
    <submittedName>
        <fullName evidence="2">Uncharacterized protein</fullName>
    </submittedName>
</protein>
<name>A0AAU7GF37_9MICO</name>
<proteinExistence type="predicted"/>